<evidence type="ECO:0008006" key="3">
    <source>
        <dbReference type="Google" id="ProtNLM"/>
    </source>
</evidence>
<gene>
    <name evidence="1" type="ORF">CK498_13230</name>
</gene>
<dbReference type="AlphaFoldDB" id="A0A2A2ETJ6"/>
<keyword evidence="2" id="KW-1185">Reference proteome</keyword>
<accession>A0A2A2ETJ6</accession>
<dbReference type="OrthoDB" id="5523335at2"/>
<name>A0A2A2ETJ6_9GAMM</name>
<dbReference type="Proteomes" id="UP000217771">
    <property type="component" value="Unassembled WGS sequence"/>
</dbReference>
<dbReference type="Pfam" id="PF03993">
    <property type="entry name" value="DUF349"/>
    <property type="match status" value="3"/>
</dbReference>
<evidence type="ECO:0000313" key="2">
    <source>
        <dbReference type="Proteomes" id="UP000217771"/>
    </source>
</evidence>
<protein>
    <recommendedName>
        <fullName evidence="3">DUF349 domain-containing protein</fullName>
    </recommendedName>
</protein>
<comment type="caution">
    <text evidence="1">The sequence shown here is derived from an EMBL/GenBank/DDBJ whole genome shotgun (WGS) entry which is preliminary data.</text>
</comment>
<evidence type="ECO:0000313" key="1">
    <source>
        <dbReference type="EMBL" id="PAU75880.1"/>
    </source>
</evidence>
<dbReference type="RefSeq" id="WP_095621355.1">
    <property type="nucleotide sequence ID" value="NZ_NSKB01000005.1"/>
</dbReference>
<dbReference type="EMBL" id="NSKB01000005">
    <property type="protein sequence ID" value="PAU75880.1"/>
    <property type="molecule type" value="Genomic_DNA"/>
</dbReference>
<reference evidence="1 2" key="1">
    <citation type="submission" date="2017-08" db="EMBL/GenBank/DDBJ databases">
        <title>Halomonas alkalisoli sp. nov., isolated from saline alkaline soil.</title>
        <authorList>
            <person name="Wang D."/>
            <person name="Zhang G."/>
        </authorList>
    </citation>
    <scope>NUCLEOTIDE SEQUENCE [LARGE SCALE GENOMIC DNA]</scope>
    <source>
        <strain evidence="1 2">WRN001</strain>
    </source>
</reference>
<proteinExistence type="predicted"/>
<dbReference type="InterPro" id="IPR007139">
    <property type="entry name" value="DUF349"/>
</dbReference>
<organism evidence="1 2">
    <name type="scientific">Halomonas salipaludis</name>
    <dbReference type="NCBI Taxonomy" id="2032625"/>
    <lineage>
        <taxon>Bacteria</taxon>
        <taxon>Pseudomonadati</taxon>
        <taxon>Pseudomonadota</taxon>
        <taxon>Gammaproteobacteria</taxon>
        <taxon>Oceanospirillales</taxon>
        <taxon>Halomonadaceae</taxon>
        <taxon>Halomonas</taxon>
    </lineage>
</organism>
<sequence length="923" mass="104533">MSGWFRQLFAPRWQHPDAERRRQAAGQLDPAQDEGHAALVHLAGDADARVRQAALARFESIDTLLALVDTHPSPELRARLAALLVGAAGSTPLDDRVAWVAKLGDQSLIQEVALHGDNQQLRLAAVAALRDDDEAALIAQACENGIAAVRHAAAVRVSSEAGLQQLVRQARRDKQVARLARERLNALRADAAQQTAAEAERERILSALEQHGHHAWEPLYAGRYRHLQREWEALKDLPSAEQERRYHDACLLCRKTLTDHDAQQHVHAAFDQRREDADQTREGLLEALEETLESLRRSEHLAAQDIDSLRAQKRLLATRWQALSDHHAPDDTLRQRYDRALAEYDRIGHAWERFRARAAEFDQALTACDREALQALLTACAWPDDLPPTTLLARARRSAEQQPTAHSMPDPSQFQRDVDELGVLLERGAFKSASRLHQRLRQRLDQLPEEHRRRHQPTLKRLGAQLAELRDWRGFVAGPKRDQLCQAIAELAEDTQLSDAALDRRHRQLVKEWASLGDAAADRELSTHFRACSDRIHQRLAAWRAALDAERQRNLEAREALCEQLEALLDKPDPEADPDALRDIRDRAREQWRRYSPVPRERAEAVGRRFGRVRHGLQALIDQRAQAIAAAKRELTDAAQALLDSDQPSHHRAEQAKRLQQRWRDLGRAPKGEEQALWREFRGICDRIFANREAERNDRTERARQQLDAMQALIDRLDGWQPATLEDTTILDAAIVEAEALEPLPAGRRSDGMRRRWSGIVRARRERLARLAVCEEVSRWRALQPLLNAHLAADATVLSGQPAGDVEADDSLGGDLLSAHRLRNARRREPPPQAEVEESLARLRVHLALLAGSRVGQQDDPLRLAIQVERLNEGLGRELSKAEELHEVLRELFATGPVPSELWQREAQELDAIFTQLLRLPPP</sequence>